<keyword evidence="8" id="KW-1185">Reference proteome</keyword>
<comment type="catalytic activity">
    <reaction evidence="6">
        <text>L-serine + acetyl-CoA = O-acetyl-L-serine + CoA</text>
        <dbReference type="Rhea" id="RHEA:24560"/>
        <dbReference type="ChEBI" id="CHEBI:33384"/>
        <dbReference type="ChEBI" id="CHEBI:57287"/>
        <dbReference type="ChEBI" id="CHEBI:57288"/>
        <dbReference type="ChEBI" id="CHEBI:58340"/>
        <dbReference type="EC" id="2.3.1.30"/>
    </reaction>
</comment>
<dbReference type="InterPro" id="IPR018357">
    <property type="entry name" value="Hexapep_transf_CS"/>
</dbReference>
<dbReference type="CDD" id="cd03354">
    <property type="entry name" value="LbH_SAT"/>
    <property type="match status" value="1"/>
</dbReference>
<evidence type="ECO:0000256" key="3">
    <source>
        <dbReference type="ARBA" id="ARBA00022679"/>
    </source>
</evidence>
<accession>A0ABN2SA78</accession>
<evidence type="ECO:0000313" key="8">
    <source>
        <dbReference type="Proteomes" id="UP001500326"/>
    </source>
</evidence>
<dbReference type="EMBL" id="BAAAOH010000001">
    <property type="protein sequence ID" value="GAA1982760.1"/>
    <property type="molecule type" value="Genomic_DNA"/>
</dbReference>
<sequence>MRLKEVLIADYARNDDRWSKISVAVFRVNQWAYRRGFVLRSAAAVADLIWLRLLVGAELPPDIVCGPGLRLAHMGRGVIVNRRVRIGSNVTLYHRVTLGVIGSDKGNVPTLEDGVYVGTGATVIGRVLVGEGARIGAGAVVTKDVPAFATAVGVPATNRLRAAPTAGEPALSSRS</sequence>
<dbReference type="RefSeq" id="WP_344060158.1">
    <property type="nucleotide sequence ID" value="NZ_BAAAOH010000001.1"/>
</dbReference>
<dbReference type="PROSITE" id="PS00101">
    <property type="entry name" value="HEXAPEP_TRANSFERASES"/>
    <property type="match status" value="1"/>
</dbReference>
<organism evidence="7 8">
    <name type="scientific">Microbacterium pumilum</name>
    <dbReference type="NCBI Taxonomy" id="344165"/>
    <lineage>
        <taxon>Bacteria</taxon>
        <taxon>Bacillati</taxon>
        <taxon>Actinomycetota</taxon>
        <taxon>Actinomycetes</taxon>
        <taxon>Micrococcales</taxon>
        <taxon>Microbacteriaceae</taxon>
        <taxon>Microbacterium</taxon>
    </lineage>
</organism>
<dbReference type="Proteomes" id="UP001500326">
    <property type="component" value="Unassembled WGS sequence"/>
</dbReference>
<keyword evidence="4" id="KW-0677">Repeat</keyword>
<evidence type="ECO:0000256" key="6">
    <source>
        <dbReference type="PIRNR" id="PIRNR000441"/>
    </source>
</evidence>
<dbReference type="PANTHER" id="PTHR42811">
    <property type="entry name" value="SERINE ACETYLTRANSFERASE"/>
    <property type="match status" value="1"/>
</dbReference>
<comment type="similarity">
    <text evidence="1 6">Belongs to the transferase hexapeptide repeat family.</text>
</comment>
<dbReference type="PIRSF" id="PIRSF000441">
    <property type="entry name" value="CysE"/>
    <property type="match status" value="1"/>
</dbReference>
<comment type="caution">
    <text evidence="7">The sequence shown here is derived from an EMBL/GenBank/DDBJ whole genome shotgun (WGS) entry which is preliminary data.</text>
</comment>
<dbReference type="SUPFAM" id="SSF51161">
    <property type="entry name" value="Trimeric LpxA-like enzymes"/>
    <property type="match status" value="1"/>
</dbReference>
<dbReference type="InterPro" id="IPR001451">
    <property type="entry name" value="Hexapep"/>
</dbReference>
<gene>
    <name evidence="7" type="ORF">GCM10009777_15680</name>
</gene>
<name>A0ABN2SA78_9MICO</name>
<evidence type="ECO:0000256" key="1">
    <source>
        <dbReference type="ARBA" id="ARBA00007274"/>
    </source>
</evidence>
<proteinExistence type="inferred from homology"/>
<evidence type="ECO:0000256" key="2">
    <source>
        <dbReference type="ARBA" id="ARBA00018522"/>
    </source>
</evidence>
<dbReference type="Pfam" id="PF00132">
    <property type="entry name" value="Hexapep"/>
    <property type="match status" value="1"/>
</dbReference>
<dbReference type="InterPro" id="IPR011004">
    <property type="entry name" value="Trimer_LpxA-like_sf"/>
</dbReference>
<dbReference type="InterPro" id="IPR005881">
    <property type="entry name" value="Ser_O-AcTrfase"/>
</dbReference>
<protein>
    <recommendedName>
        <fullName evidence="2 6">Serine acetyltransferase</fullName>
        <ecNumber evidence="6">2.3.1.30</ecNumber>
    </recommendedName>
</protein>
<evidence type="ECO:0000256" key="5">
    <source>
        <dbReference type="ARBA" id="ARBA00023315"/>
    </source>
</evidence>
<dbReference type="InterPro" id="IPR045304">
    <property type="entry name" value="LbH_SAT"/>
</dbReference>
<dbReference type="EC" id="2.3.1.30" evidence="6"/>
<keyword evidence="5 6" id="KW-0012">Acyltransferase</keyword>
<reference evidence="7 8" key="1">
    <citation type="journal article" date="2019" name="Int. J. Syst. Evol. Microbiol.">
        <title>The Global Catalogue of Microorganisms (GCM) 10K type strain sequencing project: providing services to taxonomists for standard genome sequencing and annotation.</title>
        <authorList>
            <consortium name="The Broad Institute Genomics Platform"/>
            <consortium name="The Broad Institute Genome Sequencing Center for Infectious Disease"/>
            <person name="Wu L."/>
            <person name="Ma J."/>
        </authorList>
    </citation>
    <scope>NUCLEOTIDE SEQUENCE [LARGE SCALE GENOMIC DNA]</scope>
    <source>
        <strain evidence="7 8">JCM 14902</strain>
    </source>
</reference>
<evidence type="ECO:0000313" key="7">
    <source>
        <dbReference type="EMBL" id="GAA1982760.1"/>
    </source>
</evidence>
<evidence type="ECO:0000256" key="4">
    <source>
        <dbReference type="ARBA" id="ARBA00022737"/>
    </source>
</evidence>
<dbReference type="Gene3D" id="2.160.10.10">
    <property type="entry name" value="Hexapeptide repeat proteins"/>
    <property type="match status" value="1"/>
</dbReference>
<keyword evidence="3 6" id="KW-0808">Transferase</keyword>